<dbReference type="Proteomes" id="UP000706580">
    <property type="component" value="Unassembled WGS sequence"/>
</dbReference>
<reference evidence="2 3" key="1">
    <citation type="submission" date="2020-11" db="EMBL/GenBank/DDBJ databases">
        <title>Draft Genome of Enterobacter sp. strain EMC7.</title>
        <authorList>
            <person name="Barman P."/>
            <person name="Sinha S."/>
            <person name="Sen S."/>
            <person name="Chakraborty R."/>
        </authorList>
    </citation>
    <scope>NUCLEOTIDE SEQUENCE [LARGE SCALE GENOMIC DNA]</scope>
    <source>
        <strain evidence="2 3">EMC7</strain>
    </source>
</reference>
<gene>
    <name evidence="1" type="primary">drpB</name>
    <name evidence="2" type="ORF">ITX56_02430</name>
</gene>
<organism evidence="2 3">
    <name type="scientific">Leclercia barmai</name>
    <dbReference type="NCBI Taxonomy" id="2785629"/>
    <lineage>
        <taxon>Bacteria</taxon>
        <taxon>Pseudomonadati</taxon>
        <taxon>Pseudomonadota</taxon>
        <taxon>Gammaproteobacteria</taxon>
        <taxon>Enterobacterales</taxon>
        <taxon>Enterobacteriaceae</taxon>
        <taxon>Leclercia</taxon>
    </lineage>
</organism>
<comment type="caution">
    <text evidence="2">The sequence shown here is derived from an EMBL/GenBank/DDBJ whole genome shotgun (WGS) entry which is preliminary data.</text>
</comment>
<protein>
    <recommendedName>
        <fullName evidence="1">Cell division protein DrpB</fullName>
    </recommendedName>
    <alternativeName>
        <fullName evidence="1">Division ring protein B</fullName>
    </alternativeName>
</protein>
<keyword evidence="1" id="KW-0132">Cell division</keyword>
<evidence type="ECO:0000256" key="1">
    <source>
        <dbReference type="HAMAP-Rule" id="MF_00857"/>
    </source>
</evidence>
<proteinExistence type="inferred from homology"/>
<keyword evidence="1" id="KW-1133">Transmembrane helix</keyword>
<keyword evidence="1" id="KW-0131">Cell cycle</keyword>
<keyword evidence="1" id="KW-1003">Cell membrane</keyword>
<feature type="transmembrane region" description="Helical" evidence="1">
    <location>
        <begin position="12"/>
        <end position="34"/>
    </location>
</feature>
<accession>A0ABS7RQS3</accession>
<dbReference type="RefSeq" id="WP_223073814.1">
    <property type="nucleotide sequence ID" value="NZ_JADMNK010000001.1"/>
</dbReference>
<evidence type="ECO:0000313" key="3">
    <source>
        <dbReference type="Proteomes" id="UP000706580"/>
    </source>
</evidence>
<dbReference type="NCBIfam" id="NF038392">
    <property type="entry name" value="div_DrpB_YedR"/>
    <property type="match status" value="1"/>
</dbReference>
<comment type="subcellular location">
    <subcellularLocation>
        <location evidence="1">Cell inner membrane</location>
        <topology evidence="1">Multi-pass membrane protein</topology>
    </subcellularLocation>
    <text evidence="1">Localizes to the septal ring before constriction, only when cells are grown at low ionic strength.</text>
</comment>
<dbReference type="HAMAP" id="MF_00857">
    <property type="entry name" value="DrpB"/>
    <property type="match status" value="1"/>
</dbReference>
<keyword evidence="1" id="KW-0472">Membrane</keyword>
<comment type="function">
    <text evidence="1">A non-essential division protein that localizes to the septal ring in low ionic strength medium.</text>
</comment>
<feature type="transmembrane region" description="Helical" evidence="1">
    <location>
        <begin position="61"/>
        <end position="81"/>
    </location>
</feature>
<keyword evidence="1" id="KW-0997">Cell inner membrane</keyword>
<comment type="similarity">
    <text evidence="1">Belongs to the DrpB family.</text>
</comment>
<evidence type="ECO:0000313" key="2">
    <source>
        <dbReference type="EMBL" id="MBZ0056683.1"/>
    </source>
</evidence>
<dbReference type="EMBL" id="JADMNK010000001">
    <property type="protein sequence ID" value="MBZ0056683.1"/>
    <property type="molecule type" value="Genomic_DNA"/>
</dbReference>
<name>A0ABS7RQS3_9ENTR</name>
<sequence>MQNKRERSPGGILALWVFYAFCGYFIWTVMHYMWVIGKVTTFLDSLAGDDPCVISSKLLGVMLRFMALSAVGAILASIAWYTRPRDVPDQ</sequence>
<keyword evidence="3" id="KW-1185">Reference proteome</keyword>
<dbReference type="InterPro" id="IPR046385">
    <property type="entry name" value="DrpB"/>
</dbReference>
<keyword evidence="1" id="KW-0812">Transmembrane</keyword>